<protein>
    <submittedName>
        <fullName evidence="2">Uncharacterized protein</fullName>
    </submittedName>
</protein>
<dbReference type="Proteomes" id="UP001448207">
    <property type="component" value="Unassembled WGS sequence"/>
</dbReference>
<evidence type="ECO:0000313" key="3">
    <source>
        <dbReference type="Proteomes" id="UP001448207"/>
    </source>
</evidence>
<feature type="chain" id="PRO_5047364565" evidence="1">
    <location>
        <begin position="18"/>
        <end position="415"/>
    </location>
</feature>
<reference evidence="2 3" key="1">
    <citation type="submission" date="2024-04" db="EMBL/GenBank/DDBJ databases">
        <title>Symmetric and asymmetric DNA N6-adenine methylation regulates different biological responses in Mucorales.</title>
        <authorList>
            <consortium name="Lawrence Berkeley National Laboratory"/>
            <person name="Lax C."/>
            <person name="Mondo S.J."/>
            <person name="Osorio-Concepcion M."/>
            <person name="Muszewska A."/>
            <person name="Corrochano-Luque M."/>
            <person name="Gutierrez G."/>
            <person name="Riley R."/>
            <person name="Lipzen A."/>
            <person name="Guo J."/>
            <person name="Hundley H."/>
            <person name="Amirebrahimi M."/>
            <person name="Ng V."/>
            <person name="Lorenzo-Gutierrez D."/>
            <person name="Binder U."/>
            <person name="Yang J."/>
            <person name="Song Y."/>
            <person name="Canovas D."/>
            <person name="Navarro E."/>
            <person name="Freitag M."/>
            <person name="Gabaldon T."/>
            <person name="Grigoriev I.V."/>
            <person name="Corrochano L.M."/>
            <person name="Nicolas F.E."/>
            <person name="Garre V."/>
        </authorList>
    </citation>
    <scope>NUCLEOTIDE SEQUENCE [LARGE SCALE GENOMIC DNA]</scope>
    <source>
        <strain evidence="2 3">L51</strain>
    </source>
</reference>
<dbReference type="EMBL" id="JBCLYO010000001">
    <property type="protein sequence ID" value="KAL0097599.1"/>
    <property type="molecule type" value="Genomic_DNA"/>
</dbReference>
<feature type="signal peptide" evidence="1">
    <location>
        <begin position="1"/>
        <end position="17"/>
    </location>
</feature>
<name>A0ABR3BFF3_PHYBL</name>
<proteinExistence type="predicted"/>
<keyword evidence="3" id="KW-1185">Reference proteome</keyword>
<gene>
    <name evidence="2" type="ORF">J3Q64DRAFT_1694010</name>
</gene>
<sequence>MRIQAAMITLFLARLYTQHLMWFKNGFVKKNEGQHYLNGVPEQAGWLQGLLSNDTDYQDIEAVSAPWVEVDSPVYSRQGECGGGFGISLHIYKELVKAVLSSFSSYLTDMGSSFHGLICSLADPPSPNFCFMETRPKGNILAQDLARVHSDNSSSINLAKCMVVPIAPPDEYRSPSPLDIPGHNSGFPKTSWLLKNPQWRLGVYRVSSVGFKIQDSMQSQLISSCLETIKNYHTAALKLHRDPTSLRTHKDIHSLFACLAKMAILTQQHKTHMDLTPTLSFLASIPSLASTSLAALAWKTVFLLAMAAFLRPSDLNCLQLTSAYLQTNTGALLWDLVRLSTDQLMSVWSLVSPFVMDRGMPVEEIVTLVLQLPTTASSATIDMDGNITEQYMEQDEDQGIEDDDEFFNALDMVPL</sequence>
<evidence type="ECO:0000313" key="2">
    <source>
        <dbReference type="EMBL" id="KAL0097599.1"/>
    </source>
</evidence>
<keyword evidence="1" id="KW-0732">Signal</keyword>
<evidence type="ECO:0000256" key="1">
    <source>
        <dbReference type="SAM" id="SignalP"/>
    </source>
</evidence>
<organism evidence="2 3">
    <name type="scientific">Phycomyces blakesleeanus</name>
    <dbReference type="NCBI Taxonomy" id="4837"/>
    <lineage>
        <taxon>Eukaryota</taxon>
        <taxon>Fungi</taxon>
        <taxon>Fungi incertae sedis</taxon>
        <taxon>Mucoromycota</taxon>
        <taxon>Mucoromycotina</taxon>
        <taxon>Mucoromycetes</taxon>
        <taxon>Mucorales</taxon>
        <taxon>Phycomycetaceae</taxon>
        <taxon>Phycomyces</taxon>
    </lineage>
</organism>
<accession>A0ABR3BFF3</accession>
<comment type="caution">
    <text evidence="2">The sequence shown here is derived from an EMBL/GenBank/DDBJ whole genome shotgun (WGS) entry which is preliminary data.</text>
</comment>